<dbReference type="EMBL" id="CAFAAJ010000173">
    <property type="protein sequence ID" value="CAB4819098.1"/>
    <property type="molecule type" value="Genomic_DNA"/>
</dbReference>
<dbReference type="PANTHER" id="PTHR30575:SF0">
    <property type="entry name" value="XAA-ARG DIPEPTIDASE"/>
    <property type="match status" value="1"/>
</dbReference>
<accession>A0A6J7MWV1</accession>
<dbReference type="PANTHER" id="PTHR30575">
    <property type="entry name" value="PEPTIDASE M20"/>
    <property type="match status" value="1"/>
</dbReference>
<dbReference type="FunFam" id="3.30.70.360:FF:000004">
    <property type="entry name" value="Peptidase M20 domain-containing protein 2"/>
    <property type="match status" value="1"/>
</dbReference>
<dbReference type="GO" id="GO:0071713">
    <property type="term" value="F:para-aminobenzoyl-glutamate hydrolase activity"/>
    <property type="evidence" value="ECO:0007669"/>
    <property type="project" value="TreeGrafter"/>
</dbReference>
<evidence type="ECO:0000313" key="3">
    <source>
        <dbReference type="EMBL" id="CAB4983512.1"/>
    </source>
</evidence>
<dbReference type="SUPFAM" id="SSF55031">
    <property type="entry name" value="Bacterial exopeptidase dimerisation domain"/>
    <property type="match status" value="1"/>
</dbReference>
<gene>
    <name evidence="2" type="ORF">UFOPK3001_02092</name>
    <name evidence="3" type="ORF">UFOPK3954_00675</name>
</gene>
<reference evidence="3" key="1">
    <citation type="submission" date="2020-05" db="EMBL/GenBank/DDBJ databases">
        <authorList>
            <person name="Chiriac C."/>
            <person name="Salcher M."/>
            <person name="Ghai R."/>
            <person name="Kavagutti S V."/>
        </authorList>
    </citation>
    <scope>NUCLEOTIDE SEQUENCE</scope>
</reference>
<evidence type="ECO:0000259" key="1">
    <source>
        <dbReference type="Pfam" id="PF07687"/>
    </source>
</evidence>
<dbReference type="EMBL" id="CAFBON010000054">
    <property type="protein sequence ID" value="CAB4983512.1"/>
    <property type="molecule type" value="Genomic_DNA"/>
</dbReference>
<dbReference type="Pfam" id="PF01546">
    <property type="entry name" value="Peptidase_M20"/>
    <property type="match status" value="1"/>
</dbReference>
<dbReference type="SUPFAM" id="SSF53187">
    <property type="entry name" value="Zn-dependent exopeptidases"/>
    <property type="match status" value="1"/>
</dbReference>
<dbReference type="CDD" id="cd05672">
    <property type="entry name" value="M20_ACY1L2-like"/>
    <property type="match status" value="1"/>
</dbReference>
<dbReference type="GO" id="GO:0016805">
    <property type="term" value="F:dipeptidase activity"/>
    <property type="evidence" value="ECO:0007669"/>
    <property type="project" value="InterPro"/>
</dbReference>
<dbReference type="Pfam" id="PF07687">
    <property type="entry name" value="M20_dimer"/>
    <property type="match status" value="1"/>
</dbReference>
<evidence type="ECO:0000313" key="2">
    <source>
        <dbReference type="EMBL" id="CAB4819098.1"/>
    </source>
</evidence>
<dbReference type="InterPro" id="IPR017144">
    <property type="entry name" value="Xaa-Arg_dipeptidase"/>
</dbReference>
<sequence length="406" mass="42417">MPVTTTATTEELKARACAHVDALSDLLIAVSRDIHAHPEMNYEERYAHDLLTNELERAGLAPERHAFGVGTAFRSVCGTSGPNVGILLEYDALPEIGHACGHNVIAAAGLGAGLVLAALAAEAGGRVTILGTPAEEGGGGKIVMARQGAFDDLDAAMMIHPADADLISMDTIAVQQVNVEYTGAAAHAAAAPHLGRNALDAAVLAYMGVAALRQHIGPKERVHGIFTKAGDKPSIVPKEAAMHWYVRSDTIATLQPLKQRVAGCLEAGASATGCTCRCEWDGYTYSDMRDNPAIVAAYVANAAQLGRAVLDPRVVGRRVVGSTDMGNVSYLVPSIHPMIKVAPDGVAIHTTEFERHAGGEAGDRAVLDGAKAMAMTAIDLWTDAAVRESSRRDFGPGGPDRSVLAP</sequence>
<organism evidence="3">
    <name type="scientific">freshwater metagenome</name>
    <dbReference type="NCBI Taxonomy" id="449393"/>
    <lineage>
        <taxon>unclassified sequences</taxon>
        <taxon>metagenomes</taxon>
        <taxon>ecological metagenomes</taxon>
    </lineage>
</organism>
<dbReference type="NCBIfam" id="TIGR01891">
    <property type="entry name" value="amidohydrolases"/>
    <property type="match status" value="1"/>
</dbReference>
<dbReference type="InterPro" id="IPR011650">
    <property type="entry name" value="Peptidase_M20_dimer"/>
</dbReference>
<dbReference type="GO" id="GO:0046657">
    <property type="term" value="P:folic acid catabolic process"/>
    <property type="evidence" value="ECO:0007669"/>
    <property type="project" value="TreeGrafter"/>
</dbReference>
<dbReference type="PIRSF" id="PIRSF037226">
    <property type="entry name" value="Amidohydrolase_ACY1L2_prd"/>
    <property type="match status" value="1"/>
</dbReference>
<protein>
    <submittedName>
        <fullName evidence="3">Unannotated protein</fullName>
    </submittedName>
</protein>
<dbReference type="AlphaFoldDB" id="A0A6J7MWV1"/>
<name>A0A6J7MWV1_9ZZZZ</name>
<dbReference type="Gene3D" id="3.40.630.10">
    <property type="entry name" value="Zn peptidases"/>
    <property type="match status" value="1"/>
</dbReference>
<dbReference type="InterPro" id="IPR036264">
    <property type="entry name" value="Bact_exopeptidase_dim_dom"/>
</dbReference>
<dbReference type="InterPro" id="IPR052030">
    <property type="entry name" value="Peptidase_M20/M20A_hydrolases"/>
</dbReference>
<dbReference type="InterPro" id="IPR002933">
    <property type="entry name" value="Peptidase_M20"/>
</dbReference>
<dbReference type="Gene3D" id="3.30.70.360">
    <property type="match status" value="1"/>
</dbReference>
<proteinExistence type="predicted"/>
<dbReference type="GO" id="GO:0005737">
    <property type="term" value="C:cytoplasm"/>
    <property type="evidence" value="ECO:0007669"/>
    <property type="project" value="TreeGrafter"/>
</dbReference>
<dbReference type="InterPro" id="IPR017439">
    <property type="entry name" value="Amidohydrolase"/>
</dbReference>
<feature type="domain" description="Peptidase M20 dimerisation" evidence="1">
    <location>
        <begin position="177"/>
        <end position="268"/>
    </location>
</feature>